<feature type="non-terminal residue" evidence="1">
    <location>
        <position position="618"/>
    </location>
</feature>
<protein>
    <submittedName>
        <fullName evidence="1">Uncharacterized protein</fullName>
    </submittedName>
</protein>
<dbReference type="Proteomes" id="UP001162501">
    <property type="component" value="Unassembled WGS sequence"/>
</dbReference>
<accession>A0ACB1KFS8</accession>
<gene>
    <name evidence="1" type="ORF">MRATA1EN22A_LOCUS29426</name>
</gene>
<dbReference type="EMBL" id="CATOBB020000584">
    <property type="protein sequence ID" value="CAM9174579.1"/>
    <property type="molecule type" value="Genomic_DNA"/>
</dbReference>
<name>A0ACB1KFS8_RANTA</name>
<reference evidence="1" key="1">
    <citation type="submission" date="2025-03" db="EMBL/GenBank/DDBJ databases">
        <authorList>
            <consortium name="ELIXIR-Norway"/>
            <consortium name="Elixir Norway"/>
        </authorList>
    </citation>
    <scope>NUCLEOTIDE SEQUENCE</scope>
</reference>
<evidence type="ECO:0000313" key="1">
    <source>
        <dbReference type="EMBL" id="CAM9174579.1"/>
    </source>
</evidence>
<evidence type="ECO:0000313" key="2">
    <source>
        <dbReference type="Proteomes" id="UP001162501"/>
    </source>
</evidence>
<sequence length="618" mass="64803">GAGRARVGRRPAAPGVPPRAPRPGSCTCPDPGFQVGRPSSPAPMEQTDAHGRAVSSGGTESHRGHQKGCVASPSGNRTPVSRVTGGDTHHYTNEDGGHRPAARPLSGCLPPPIPCPPRAPTRPPTTPTASVTEAARDPDRDPDTPGHWTLLVRAASCLQRGHSAGRRGSEKASEAARTRWARAGPRLARRGARGRGAARQGPGWSPLEAWVRIPLLTSQPFGPPDKRTRPPRATAFLHTRRPPPPAPHNQEPSGRLSASFLLSCPRLQLLLFRPPRLPLAHPRPPSHSHGPAPPPGLGRATPACLPPGTRATQPCCGPPNTGLPCTCPSREGRSAGVGAEALRARPAHPQAPGPRPGPRRHHAGSRGLGGGKTPPGPEPSPAWRKPGLLQCTERLNPSIPMPHGRPSPSAPALRSGRGPPAPPPRGGAPAALRSPGRPLPAAARERLRPHPRGATRGTQLPAASWPKPFSTVRWARPLPTTTGGHGSHPPAGVPALTESCGQARETPFLSVCPSWPASLPQAHLPPPSWLAGFSRPARPAGMCAPRPAPSLTHTRRPPACLPACLPAWRGAPRGPPRAPGLAPRRVSARRAATRPPRPAVRMAERSKALRSGRSLPWR</sequence>
<proteinExistence type="predicted"/>
<organism evidence="1 2">
    <name type="scientific">Rangifer tarandus platyrhynchus</name>
    <name type="common">Svalbard reindeer</name>
    <dbReference type="NCBI Taxonomy" id="3082113"/>
    <lineage>
        <taxon>Eukaryota</taxon>
        <taxon>Metazoa</taxon>
        <taxon>Chordata</taxon>
        <taxon>Craniata</taxon>
        <taxon>Vertebrata</taxon>
        <taxon>Euteleostomi</taxon>
        <taxon>Mammalia</taxon>
        <taxon>Eutheria</taxon>
        <taxon>Laurasiatheria</taxon>
        <taxon>Artiodactyla</taxon>
        <taxon>Ruminantia</taxon>
        <taxon>Pecora</taxon>
        <taxon>Cervidae</taxon>
        <taxon>Odocoileinae</taxon>
        <taxon>Rangifer</taxon>
    </lineage>
</organism>
<comment type="caution">
    <text evidence="1">The sequence shown here is derived from an EMBL/GenBank/DDBJ whole genome shotgun (WGS) entry which is preliminary data.</text>
</comment>
<feature type="non-terminal residue" evidence="1">
    <location>
        <position position="1"/>
    </location>
</feature>